<feature type="signal peptide" evidence="1">
    <location>
        <begin position="1"/>
        <end position="21"/>
    </location>
</feature>
<evidence type="ECO:0000256" key="1">
    <source>
        <dbReference type="SAM" id="SignalP"/>
    </source>
</evidence>
<dbReference type="InterPro" id="IPR011055">
    <property type="entry name" value="Dup_hybrid_motif"/>
</dbReference>
<evidence type="ECO:0000259" key="2">
    <source>
        <dbReference type="Pfam" id="PF01551"/>
    </source>
</evidence>
<dbReference type="Proteomes" id="UP000505306">
    <property type="component" value="Chromosome"/>
</dbReference>
<name>A0A6G6GM34_9FLAO</name>
<dbReference type="PANTHER" id="PTHR21666">
    <property type="entry name" value="PEPTIDASE-RELATED"/>
    <property type="match status" value="1"/>
</dbReference>
<dbReference type="EMBL" id="CP049057">
    <property type="protein sequence ID" value="QIE59584.1"/>
    <property type="molecule type" value="Genomic_DNA"/>
</dbReference>
<sequence>MKKLKLLIFLLGLLLAVGCDKTVKDTEVIDTPPIQTARETYVAGFTQKDTRLNTWNHAFKRAQQDSLRVTLPYAESGTFSSKTTVAHSYTIQLRAGENLVVALQTQPDTTLVFIDLFRKTEDSLPTYSLIKSVSTHTDTLNYKSDAYGLYKVIIQPEMAKTVPFQLKMYTQPIYSFPVVGAGNADVRSFWAANRGAGTRSHEGIDIYAAKGTPVIAIANGKITSTTDGELGGKQIYLEDKELKTSIYYAHLDTVLTKKDRKVSIGDTIGLVGNSGNAKDLEPHVHFGIFLEKTGPIDPYPYVKQTEIPNLPTYTGATRGVVLSNKASIFQGPSAALQQIESLSKNDTISILGQHRNWFRVLSKESVLGFITTTQLEVLAN</sequence>
<dbReference type="SUPFAM" id="SSF51261">
    <property type="entry name" value="Duplicated hybrid motif"/>
    <property type="match status" value="1"/>
</dbReference>
<evidence type="ECO:0000313" key="4">
    <source>
        <dbReference type="Proteomes" id="UP000505306"/>
    </source>
</evidence>
<dbReference type="RefSeq" id="WP_164679598.1">
    <property type="nucleotide sequence ID" value="NZ_CP049057.1"/>
</dbReference>
<dbReference type="InterPro" id="IPR050570">
    <property type="entry name" value="Cell_wall_metabolism_enzyme"/>
</dbReference>
<reference evidence="3 4" key="1">
    <citation type="submission" date="2020-02" db="EMBL/GenBank/DDBJ databases">
        <title>Complete genome sequence of Flavobacteriaceae bacterium.</title>
        <authorList>
            <person name="Kim S.-J."/>
            <person name="Kim Y.-S."/>
            <person name="Kim K.-H."/>
        </authorList>
    </citation>
    <scope>NUCLEOTIDE SEQUENCE [LARGE SCALE GENOMIC DNA]</scope>
    <source>
        <strain evidence="3 4">RR4-40</strain>
    </source>
</reference>
<keyword evidence="4" id="KW-1185">Reference proteome</keyword>
<evidence type="ECO:0000313" key="3">
    <source>
        <dbReference type="EMBL" id="QIE59584.1"/>
    </source>
</evidence>
<dbReference type="CDD" id="cd12797">
    <property type="entry name" value="M23_peptidase"/>
    <property type="match status" value="1"/>
</dbReference>
<dbReference type="Pfam" id="PF01551">
    <property type="entry name" value="Peptidase_M23"/>
    <property type="match status" value="1"/>
</dbReference>
<dbReference type="InterPro" id="IPR016047">
    <property type="entry name" value="M23ase_b-sheet_dom"/>
</dbReference>
<dbReference type="KEGG" id="mgel:G5B37_08415"/>
<dbReference type="GO" id="GO:0004222">
    <property type="term" value="F:metalloendopeptidase activity"/>
    <property type="evidence" value="ECO:0007669"/>
    <property type="project" value="TreeGrafter"/>
</dbReference>
<dbReference type="AlphaFoldDB" id="A0A6G6GM34"/>
<accession>A0A6G6GM34</accession>
<proteinExistence type="predicted"/>
<keyword evidence="1" id="KW-0732">Signal</keyword>
<feature type="domain" description="M23ase beta-sheet core" evidence="2">
    <location>
        <begin position="200"/>
        <end position="298"/>
    </location>
</feature>
<dbReference type="Gene3D" id="2.70.70.10">
    <property type="entry name" value="Glucose Permease (Domain IIA)"/>
    <property type="match status" value="1"/>
</dbReference>
<organism evidence="3 4">
    <name type="scientific">Rasiella rasia</name>
    <dbReference type="NCBI Taxonomy" id="2744027"/>
    <lineage>
        <taxon>Bacteria</taxon>
        <taxon>Pseudomonadati</taxon>
        <taxon>Bacteroidota</taxon>
        <taxon>Flavobacteriia</taxon>
        <taxon>Flavobacteriales</taxon>
        <taxon>Flavobacteriaceae</taxon>
        <taxon>Rasiella</taxon>
    </lineage>
</organism>
<feature type="chain" id="PRO_5026341668" evidence="1">
    <location>
        <begin position="22"/>
        <end position="380"/>
    </location>
</feature>
<dbReference type="PANTHER" id="PTHR21666:SF268">
    <property type="entry name" value="PEPTIDASE M23 DOMAIN-CONTAINING PROTEIN"/>
    <property type="match status" value="1"/>
</dbReference>
<gene>
    <name evidence="3" type="ORF">G5B37_08415</name>
</gene>
<dbReference type="PROSITE" id="PS51257">
    <property type="entry name" value="PROKAR_LIPOPROTEIN"/>
    <property type="match status" value="1"/>
</dbReference>
<protein>
    <submittedName>
        <fullName evidence="3">M23 family metallopeptidase</fullName>
    </submittedName>
</protein>